<protein>
    <submittedName>
        <fullName evidence="2">ORF2</fullName>
    </submittedName>
</protein>
<feature type="compositionally biased region" description="Basic and acidic residues" evidence="1">
    <location>
        <begin position="11"/>
        <end position="23"/>
    </location>
</feature>
<dbReference type="AlphaFoldDB" id="S5TLB6"/>
<feature type="region of interest" description="Disordered" evidence="1">
    <location>
        <begin position="1"/>
        <end position="23"/>
    </location>
</feature>
<reference evidence="2" key="1">
    <citation type="journal article" date="2013" name="Proc. Natl. Acad. Sci. U.S.A.">
        <title>Mapping gene clusters within arrayed metagenomic libraries to expand the structural diversity of biomedically relevant natural products.</title>
        <authorList>
            <person name="Owen J.G."/>
            <person name="Reddy B.V."/>
            <person name="Ternei M.A."/>
            <person name="Charlop-Powers Z."/>
            <person name="Calle P.Y."/>
            <person name="Kim J.H."/>
            <person name="Brady S.F."/>
        </authorList>
    </citation>
    <scope>NUCLEOTIDE SEQUENCE</scope>
</reference>
<dbReference type="EMBL" id="KF264553">
    <property type="protein sequence ID" value="AGS49740.1"/>
    <property type="molecule type" value="Genomic_DNA"/>
</dbReference>
<evidence type="ECO:0000256" key="1">
    <source>
        <dbReference type="SAM" id="MobiDB-lite"/>
    </source>
</evidence>
<proteinExistence type="predicted"/>
<feature type="region of interest" description="Disordered" evidence="1">
    <location>
        <begin position="120"/>
        <end position="149"/>
    </location>
</feature>
<sequence>MVSADGVSLGEADKWRGLARKHEERAKANAAKAKKLEELEAKAASDLEKATVRAEAAEKRAQALLSRAVTAEVKALAAATLAEPGDAPLYLNLPGYISDDHGIDTEAIAADLAKVLEAKPHLAKPDPKRKPKPDVSQGPQLDTGADFTSASKETFAAELGKYGLRTRS</sequence>
<accession>S5TLB6</accession>
<evidence type="ECO:0000313" key="2">
    <source>
        <dbReference type="EMBL" id="AGS49740.1"/>
    </source>
</evidence>
<name>S5TLB6_9BACT</name>
<organism evidence="2">
    <name type="scientific">uncultured bacterium esnapd14</name>
    <dbReference type="NCBI Taxonomy" id="1366594"/>
    <lineage>
        <taxon>Bacteria</taxon>
        <taxon>environmental samples</taxon>
    </lineage>
</organism>